<gene>
    <name evidence="9" type="ORF">RIL96_00225</name>
</gene>
<feature type="transmembrane region" description="Helical" evidence="7">
    <location>
        <begin position="66"/>
        <end position="85"/>
    </location>
</feature>
<keyword evidence="2" id="KW-0813">Transport</keyword>
<dbReference type="CDD" id="cd13553">
    <property type="entry name" value="PBP2_NrtA_CpmA_like"/>
    <property type="match status" value="1"/>
</dbReference>
<dbReference type="RefSeq" id="WP_310546986.1">
    <property type="nucleotide sequence ID" value="NZ_JAVKGR010000001.1"/>
</dbReference>
<keyword evidence="8" id="KW-0732">Signal</keyword>
<evidence type="ECO:0000256" key="1">
    <source>
        <dbReference type="ARBA" id="ARBA00004533"/>
    </source>
</evidence>
<dbReference type="PROSITE" id="PS51318">
    <property type="entry name" value="TAT"/>
    <property type="match status" value="1"/>
</dbReference>
<dbReference type="SUPFAM" id="SSF53850">
    <property type="entry name" value="Periplasmic binding protein-like II"/>
    <property type="match status" value="1"/>
</dbReference>
<evidence type="ECO:0000256" key="5">
    <source>
        <dbReference type="ARBA" id="ARBA00023136"/>
    </source>
</evidence>
<evidence type="ECO:0000256" key="7">
    <source>
        <dbReference type="SAM" id="Phobius"/>
    </source>
</evidence>
<dbReference type="Pfam" id="PF13379">
    <property type="entry name" value="NMT1_2"/>
    <property type="match status" value="1"/>
</dbReference>
<evidence type="ECO:0000256" key="6">
    <source>
        <dbReference type="ARBA" id="ARBA00024031"/>
    </source>
</evidence>
<dbReference type="InterPro" id="IPR006311">
    <property type="entry name" value="TAT_signal"/>
</dbReference>
<comment type="similarity">
    <text evidence="6">Belongs to the CmpA/NrtA family.</text>
</comment>
<evidence type="ECO:0000256" key="3">
    <source>
        <dbReference type="ARBA" id="ARBA00022475"/>
    </source>
</evidence>
<dbReference type="Proteomes" id="UP001251870">
    <property type="component" value="Unassembled WGS sequence"/>
</dbReference>
<organism evidence="9 10">
    <name type="scientific">Nesterenkonia aerolata</name>
    <dbReference type="NCBI Taxonomy" id="3074079"/>
    <lineage>
        <taxon>Bacteria</taxon>
        <taxon>Bacillati</taxon>
        <taxon>Actinomycetota</taxon>
        <taxon>Actinomycetes</taxon>
        <taxon>Micrococcales</taxon>
        <taxon>Micrococcaceae</taxon>
        <taxon>Nesterenkonia</taxon>
    </lineage>
</organism>
<dbReference type="PANTHER" id="PTHR30024">
    <property type="entry name" value="ALIPHATIC SULFONATES-BINDING PROTEIN-RELATED"/>
    <property type="match status" value="1"/>
</dbReference>
<dbReference type="InterPro" id="IPR044527">
    <property type="entry name" value="NrtA/CpmA_ABC-bd_dom"/>
</dbReference>
<evidence type="ECO:0000256" key="4">
    <source>
        <dbReference type="ARBA" id="ARBA00022519"/>
    </source>
</evidence>
<dbReference type="EMBL" id="JAVKGR010000001">
    <property type="protein sequence ID" value="MDR8017992.1"/>
    <property type="molecule type" value="Genomic_DNA"/>
</dbReference>
<evidence type="ECO:0000256" key="2">
    <source>
        <dbReference type="ARBA" id="ARBA00022448"/>
    </source>
</evidence>
<keyword evidence="4" id="KW-0997">Cell inner membrane</keyword>
<reference evidence="9 10" key="1">
    <citation type="submission" date="2023-09" db="EMBL/GenBank/DDBJ databases">
        <title>Description of three actinobacteria isolated from air of manufacturing shop in a pharmaceutical factory.</title>
        <authorList>
            <person name="Zhang D.-F."/>
        </authorList>
    </citation>
    <scope>NUCLEOTIDE SEQUENCE [LARGE SCALE GENOMIC DNA]</scope>
    <source>
        <strain evidence="9 10">LY-0111</strain>
    </source>
</reference>
<feature type="signal peptide" evidence="8">
    <location>
        <begin position="1"/>
        <end position="21"/>
    </location>
</feature>
<keyword evidence="3" id="KW-1003">Cell membrane</keyword>
<feature type="chain" id="PRO_5046670683" evidence="8">
    <location>
        <begin position="22"/>
        <end position="392"/>
    </location>
</feature>
<keyword evidence="5 7" id="KW-0472">Membrane</keyword>
<protein>
    <submittedName>
        <fullName evidence="9">ABC transporter substrate-binding protein</fullName>
    </submittedName>
</protein>
<name>A0ABU2DNB1_9MICC</name>
<comment type="caution">
    <text evidence="9">The sequence shown here is derived from an EMBL/GenBank/DDBJ whole genome shotgun (WGS) entry which is preliminary data.</text>
</comment>
<sequence>MAEQPFSRRRALGLGFSTAGAALLAGLAGCGAPTSPPGVGSATTAEFTARLDVPAPLETRQLTVGFVPITCAAPLVNAAALGVFAQYGLDVTLRRYTGWAELWTAYVAGELDATQMLAPMPLAIHYGFASGQRDTRVPLVTNTDGNSITVSRELHGEIAGPQDFAGLRLGLPFDYSMHNLLTRDYLAGAGIDPTADVDLRIMRPADMVSALSVGEIDAFCLPDQFSQRAVAEEVGVIHTSTAEIWAGHPCCCFSVAEDFATSHPTTYTALVSALVDAALWTDAQDNRAASAELLSPAGRLNTPQPVLDAVLTGDYQDGTGRRRRDPDRIGFQPYPHQSFGVWILDHLQQRGLTGSARFATAQQRELAVDEVFDPDTSRPLVAALDGNIEEAA</sequence>
<dbReference type="PANTHER" id="PTHR30024:SF43">
    <property type="entry name" value="BLL4572 PROTEIN"/>
    <property type="match status" value="1"/>
</dbReference>
<dbReference type="Gene3D" id="3.40.190.10">
    <property type="entry name" value="Periplasmic binding protein-like II"/>
    <property type="match status" value="2"/>
</dbReference>
<keyword evidence="7" id="KW-0812">Transmembrane</keyword>
<proteinExistence type="inferred from homology"/>
<evidence type="ECO:0000313" key="9">
    <source>
        <dbReference type="EMBL" id="MDR8017992.1"/>
    </source>
</evidence>
<keyword evidence="7" id="KW-1133">Transmembrane helix</keyword>
<evidence type="ECO:0000313" key="10">
    <source>
        <dbReference type="Proteomes" id="UP001251870"/>
    </source>
</evidence>
<keyword evidence="10" id="KW-1185">Reference proteome</keyword>
<accession>A0ABU2DNB1</accession>
<comment type="subcellular location">
    <subcellularLocation>
        <location evidence="1">Cell inner membrane</location>
    </subcellularLocation>
</comment>
<evidence type="ECO:0000256" key="8">
    <source>
        <dbReference type="SAM" id="SignalP"/>
    </source>
</evidence>